<dbReference type="RefSeq" id="WP_172126856.1">
    <property type="nucleotide sequence ID" value="NZ_CP042652.1"/>
</dbReference>
<gene>
    <name evidence="2" type="ORF">AACT_2142</name>
</gene>
<sequence length="140" mass="15827">MKKYFLFFLLIISFGMTSLFADQWDGFFKATGFPRKIVDNGTVVKGKLYEANVSYQIKNNDGVKGNFEKTDTAKVIVTNKKGKILSTDKFLTGDELRVWARQNFTDIFSLVLGDNPEITKESIKELTSLASLVLLNKNLD</sequence>
<dbReference type="Proteomes" id="UP000503483">
    <property type="component" value="Chromosome"/>
</dbReference>
<organism evidence="2 3">
    <name type="scientific">Arcobacter acticola</name>
    <dbReference type="NCBI Taxonomy" id="1849015"/>
    <lineage>
        <taxon>Bacteria</taxon>
        <taxon>Pseudomonadati</taxon>
        <taxon>Campylobacterota</taxon>
        <taxon>Epsilonproteobacteria</taxon>
        <taxon>Campylobacterales</taxon>
        <taxon>Arcobacteraceae</taxon>
        <taxon>Arcobacter</taxon>
    </lineage>
</organism>
<dbReference type="KEGG" id="paco:AACT_2142"/>
<evidence type="ECO:0000313" key="3">
    <source>
        <dbReference type="Proteomes" id="UP000503483"/>
    </source>
</evidence>
<dbReference type="EMBL" id="CP042652">
    <property type="protein sequence ID" value="QKE29271.1"/>
    <property type="molecule type" value="Genomic_DNA"/>
</dbReference>
<dbReference type="AlphaFoldDB" id="A0A6M8EQB0"/>
<protein>
    <submittedName>
        <fullName evidence="2">Uncharacterized protein</fullName>
    </submittedName>
</protein>
<evidence type="ECO:0000313" key="2">
    <source>
        <dbReference type="EMBL" id="QKE29271.1"/>
    </source>
</evidence>
<name>A0A6M8EQB0_9BACT</name>
<keyword evidence="1" id="KW-0732">Signal</keyword>
<reference evidence="2 3" key="1">
    <citation type="submission" date="2019-08" db="EMBL/GenBank/DDBJ databases">
        <title>Complete genome sequence of Arcobacter acticola.</title>
        <authorList>
            <person name="Miller W."/>
        </authorList>
    </citation>
    <scope>NUCLEOTIDE SEQUENCE [LARGE SCALE GENOMIC DNA]</scope>
    <source>
        <strain evidence="2 3">KCTC 52212</strain>
    </source>
</reference>
<proteinExistence type="predicted"/>
<feature type="chain" id="PRO_5027009673" evidence="1">
    <location>
        <begin position="22"/>
        <end position="140"/>
    </location>
</feature>
<keyword evidence="3" id="KW-1185">Reference proteome</keyword>
<accession>A0A6M8EQB0</accession>
<evidence type="ECO:0000256" key="1">
    <source>
        <dbReference type="SAM" id="SignalP"/>
    </source>
</evidence>
<feature type="signal peptide" evidence="1">
    <location>
        <begin position="1"/>
        <end position="21"/>
    </location>
</feature>